<organism evidence="2">
    <name type="scientific">Cyprideis torosa</name>
    <dbReference type="NCBI Taxonomy" id="163714"/>
    <lineage>
        <taxon>Eukaryota</taxon>
        <taxon>Metazoa</taxon>
        <taxon>Ecdysozoa</taxon>
        <taxon>Arthropoda</taxon>
        <taxon>Crustacea</taxon>
        <taxon>Oligostraca</taxon>
        <taxon>Ostracoda</taxon>
        <taxon>Podocopa</taxon>
        <taxon>Podocopida</taxon>
        <taxon>Cytherocopina</taxon>
        <taxon>Cytheroidea</taxon>
        <taxon>Cytherideidae</taxon>
        <taxon>Cyprideis</taxon>
    </lineage>
</organism>
<dbReference type="EMBL" id="OB664015">
    <property type="protein sequence ID" value="CAD7231912.1"/>
    <property type="molecule type" value="Genomic_DNA"/>
</dbReference>
<reference evidence="2" key="1">
    <citation type="submission" date="2020-11" db="EMBL/GenBank/DDBJ databases">
        <authorList>
            <person name="Tran Van P."/>
        </authorList>
    </citation>
    <scope>NUCLEOTIDE SEQUENCE</scope>
</reference>
<proteinExistence type="predicted"/>
<dbReference type="AlphaFoldDB" id="A0A7R8WMR2"/>
<gene>
    <name evidence="2" type="ORF">CTOB1V02_LOCUS9755</name>
</gene>
<sequence length="99" mass="10762">MARFILTRANGPNAGSVNVIGLSEEEMQILEEASGQADPMRNNSDGMTISNIPTHCVLNMLGQMGSYSHPEQNTETSRGVHKDCSKKMHVPDLSSVECE</sequence>
<feature type="compositionally biased region" description="Basic and acidic residues" evidence="1">
    <location>
        <begin position="78"/>
        <end position="90"/>
    </location>
</feature>
<accession>A0A7R8WMR2</accession>
<evidence type="ECO:0000256" key="1">
    <source>
        <dbReference type="SAM" id="MobiDB-lite"/>
    </source>
</evidence>
<name>A0A7R8WMR2_9CRUS</name>
<protein>
    <submittedName>
        <fullName evidence="2">Uncharacterized protein</fullName>
    </submittedName>
</protein>
<evidence type="ECO:0000313" key="2">
    <source>
        <dbReference type="EMBL" id="CAD7231912.1"/>
    </source>
</evidence>
<dbReference type="OrthoDB" id="6380740at2759"/>
<feature type="region of interest" description="Disordered" evidence="1">
    <location>
        <begin position="64"/>
        <end position="99"/>
    </location>
</feature>
<feature type="compositionally biased region" description="Polar residues" evidence="1">
    <location>
        <begin position="65"/>
        <end position="77"/>
    </location>
</feature>